<evidence type="ECO:0000256" key="10">
    <source>
        <dbReference type="SAM" id="Phobius"/>
    </source>
</evidence>
<evidence type="ECO:0000256" key="4">
    <source>
        <dbReference type="ARBA" id="ARBA00022519"/>
    </source>
</evidence>
<dbReference type="AlphaFoldDB" id="A0A6I1EHK6"/>
<feature type="transmembrane region" description="Helical" evidence="10">
    <location>
        <begin position="351"/>
        <end position="374"/>
    </location>
</feature>
<dbReference type="EMBL" id="WEHX01000073">
    <property type="protein sequence ID" value="KAB7656321.1"/>
    <property type="molecule type" value="Genomic_DNA"/>
</dbReference>
<comment type="subcellular location">
    <subcellularLocation>
        <location evidence="1">Cell inner membrane</location>
        <topology evidence="1">Multi-pass membrane protein</topology>
    </subcellularLocation>
</comment>
<feature type="transmembrane region" description="Helical" evidence="10">
    <location>
        <begin position="6"/>
        <end position="28"/>
    </location>
</feature>
<dbReference type="InterPro" id="IPR003567">
    <property type="entry name" value="Cyt_c_biogenesis"/>
</dbReference>
<dbReference type="OrthoDB" id="9761451at2"/>
<feature type="transmembrane region" description="Helical" evidence="10">
    <location>
        <begin position="312"/>
        <end position="330"/>
    </location>
</feature>
<evidence type="ECO:0000256" key="3">
    <source>
        <dbReference type="ARBA" id="ARBA00022475"/>
    </source>
</evidence>
<accession>A0A6I1EHK6</accession>
<dbReference type="GO" id="GO:0016829">
    <property type="term" value="F:lyase activity"/>
    <property type="evidence" value="ECO:0007669"/>
    <property type="project" value="UniProtKB-KW"/>
</dbReference>
<dbReference type="GO" id="GO:0017004">
    <property type="term" value="P:cytochrome complex assembly"/>
    <property type="evidence" value="ECO:0007669"/>
    <property type="project" value="UniProtKB-KW"/>
</dbReference>
<dbReference type="InterPro" id="IPR003568">
    <property type="entry name" value="Cyt_c_biogenesis_CcmF"/>
</dbReference>
<feature type="transmembrane region" description="Helical" evidence="10">
    <location>
        <begin position="618"/>
        <end position="638"/>
    </location>
</feature>
<feature type="transmembrane region" description="Helical" evidence="10">
    <location>
        <begin position="490"/>
        <end position="510"/>
    </location>
</feature>
<feature type="domain" description="Cytochrome c assembly protein" evidence="11">
    <location>
        <begin position="89"/>
        <end position="295"/>
    </location>
</feature>
<keyword evidence="8 10" id="KW-0472">Membrane</keyword>
<protein>
    <submittedName>
        <fullName evidence="13">Heme lyase CcmF/NrfE family subunit</fullName>
    </submittedName>
</protein>
<dbReference type="NCBIfam" id="TIGR00353">
    <property type="entry name" value="nrfE"/>
    <property type="match status" value="1"/>
</dbReference>
<organism evidence="13 14">
    <name type="scientific">Sutterella seckii</name>
    <dbReference type="NCBI Taxonomy" id="1944635"/>
    <lineage>
        <taxon>Bacteria</taxon>
        <taxon>Pseudomonadati</taxon>
        <taxon>Pseudomonadota</taxon>
        <taxon>Betaproteobacteria</taxon>
        <taxon>Burkholderiales</taxon>
        <taxon>Sutterellaceae</taxon>
        <taxon>Sutterella</taxon>
    </lineage>
</organism>
<feature type="transmembrane region" description="Helical" evidence="10">
    <location>
        <begin position="249"/>
        <end position="266"/>
    </location>
</feature>
<feature type="transmembrane region" description="Helical" evidence="10">
    <location>
        <begin position="177"/>
        <end position="197"/>
    </location>
</feature>
<reference evidence="13 14" key="1">
    <citation type="submission" date="2019-10" db="EMBL/GenBank/DDBJ databases">
        <title>Genome diversity of Sutterella seckii.</title>
        <authorList>
            <person name="Chaplin A.V."/>
            <person name="Sokolova S.R."/>
            <person name="Mosin K.A."/>
            <person name="Ivanova E.L."/>
            <person name="Kochetkova T.O."/>
            <person name="Goltsov A.Y."/>
            <person name="Trofimov D.Y."/>
            <person name="Efimov B.A."/>
        </authorList>
    </citation>
    <scope>NUCLEOTIDE SEQUENCE [LARGE SCALE GENOMIC DNA]</scope>
    <source>
        <strain evidence="13 14">ASD393</strain>
    </source>
</reference>
<feature type="transmembrane region" description="Helical" evidence="10">
    <location>
        <begin position="425"/>
        <end position="443"/>
    </location>
</feature>
<evidence type="ECO:0000259" key="12">
    <source>
        <dbReference type="Pfam" id="PF16327"/>
    </source>
</evidence>
<evidence type="ECO:0000256" key="7">
    <source>
        <dbReference type="ARBA" id="ARBA00022989"/>
    </source>
</evidence>
<feature type="transmembrane region" description="Helical" evidence="10">
    <location>
        <begin position="209"/>
        <end position="229"/>
    </location>
</feature>
<evidence type="ECO:0000256" key="6">
    <source>
        <dbReference type="ARBA" id="ARBA00022748"/>
    </source>
</evidence>
<keyword evidence="5 10" id="KW-0812">Transmembrane</keyword>
<keyword evidence="13" id="KW-0456">Lyase</keyword>
<dbReference type="Proteomes" id="UP000430564">
    <property type="component" value="Unassembled WGS sequence"/>
</dbReference>
<feature type="transmembrane region" description="Helical" evidence="10">
    <location>
        <begin position="40"/>
        <end position="62"/>
    </location>
</feature>
<evidence type="ECO:0000256" key="9">
    <source>
        <dbReference type="ARBA" id="ARBA00037230"/>
    </source>
</evidence>
<proteinExistence type="inferred from homology"/>
<dbReference type="PRINTS" id="PR01411">
    <property type="entry name" value="CCMFBIOGNSIS"/>
</dbReference>
<dbReference type="PRINTS" id="PR01410">
    <property type="entry name" value="CCBIOGENESIS"/>
</dbReference>
<comment type="caution">
    <text evidence="13">The sequence shown here is derived from an EMBL/GenBank/DDBJ whole genome shotgun (WGS) entry which is preliminary data.</text>
</comment>
<dbReference type="InterPro" id="IPR032523">
    <property type="entry name" value="CcmF_C"/>
</dbReference>
<dbReference type="InterPro" id="IPR002541">
    <property type="entry name" value="Cyt_c_assembly"/>
</dbReference>
<dbReference type="PANTHER" id="PTHR43653">
    <property type="entry name" value="CYTOCHROME C ASSEMBLY PROTEIN-RELATED"/>
    <property type="match status" value="1"/>
</dbReference>
<keyword evidence="3" id="KW-1003">Cell membrane</keyword>
<evidence type="ECO:0000259" key="11">
    <source>
        <dbReference type="Pfam" id="PF01578"/>
    </source>
</evidence>
<name>A0A6I1EHK6_9BURK</name>
<dbReference type="Pfam" id="PF16327">
    <property type="entry name" value="CcmF_C"/>
    <property type="match status" value="1"/>
</dbReference>
<feature type="domain" description="Cytochrome c-type biogenesis protein CcmF C-terminal" evidence="12">
    <location>
        <begin position="315"/>
        <end position="640"/>
    </location>
</feature>
<feature type="transmembrane region" description="Helical" evidence="10">
    <location>
        <begin position="121"/>
        <end position="140"/>
    </location>
</feature>
<evidence type="ECO:0000313" key="13">
    <source>
        <dbReference type="EMBL" id="KAB7656321.1"/>
    </source>
</evidence>
<dbReference type="Pfam" id="PF01578">
    <property type="entry name" value="Cytochrom_C_asm"/>
    <property type="match status" value="1"/>
</dbReference>
<dbReference type="GO" id="GO:0015232">
    <property type="term" value="F:heme transmembrane transporter activity"/>
    <property type="evidence" value="ECO:0007669"/>
    <property type="project" value="InterPro"/>
</dbReference>
<sequence>MTAEIGHFALILALVISAVGGLLTLAGAQLDVRSWMRTGAAAAITLALAATLSIGSLAYAFVTSDFSILNVAKNSNDALPWFYKLAAVWGSHEGSILFWVSTLTWWILAVALSARKLPEKVLARILGTLFLIAFGLYLFILTTSNPFLRLFPPAPQGADLNPLLQDPGMIFHPPLLYLGYVGFAVPFAFAVAALLGGRLDIAWARWMRPWTTASWVLLTLGISLGSYWSYYELGWGGWWAWDPVENSSFMPWLTGTALMHSLAVTEKRGAFKIWTVFLAILTFSLSLLGTFLVRSGVLTSVHAFASDPTRGMFILVFLCIVIGVSFLLFASKASSVGSISTFGWISRESLLMGNNLLLVVGMAIVLLGTLYPLFLDAVGGGRITVGGPYFDAVFGSSMVPLSLLLPIGAVCAWRMQDAGKLGRMLAPAFAASVILGIATPFMLGNWDAVMALAAFLAYWILFGAVTDWVRYARTARAQKRSVFGQTLPWWGMHLAHLGLAMLIFGAVAVSEYQVERNVTMNPKDVVTVRDVTFQYNGWVEYRGPNYTAAKGSISVLDASSGKEIALLEPEKRNYDSVTSMSMTEAAIIHRPHEDVYVSLATPTQDGNGWVVRAYVKPFVLFIWIGTLFMAAGGILAMFDRRRRTDDRKGA</sequence>
<dbReference type="RefSeq" id="WP_152158806.1">
    <property type="nucleotide sequence ID" value="NZ_WEHX01000073.1"/>
</dbReference>
<dbReference type="GO" id="GO:0020037">
    <property type="term" value="F:heme binding"/>
    <property type="evidence" value="ECO:0007669"/>
    <property type="project" value="InterPro"/>
</dbReference>
<comment type="function">
    <text evidence="9">Required for the biogenesis of c-type cytochromes. Possible subunit of a heme lyase.</text>
</comment>
<feature type="transmembrane region" description="Helical" evidence="10">
    <location>
        <begin position="273"/>
        <end position="292"/>
    </location>
</feature>
<evidence type="ECO:0000256" key="1">
    <source>
        <dbReference type="ARBA" id="ARBA00004429"/>
    </source>
</evidence>
<keyword evidence="7 10" id="KW-1133">Transmembrane helix</keyword>
<dbReference type="PANTHER" id="PTHR43653:SF1">
    <property type="entry name" value="CYTOCHROME C-TYPE BIOGENESIS PROTEIN CCMF"/>
    <property type="match status" value="1"/>
</dbReference>
<keyword evidence="6" id="KW-0201">Cytochrome c-type biogenesis</keyword>
<evidence type="ECO:0000256" key="5">
    <source>
        <dbReference type="ARBA" id="ARBA00022692"/>
    </source>
</evidence>
<gene>
    <name evidence="13" type="ORF">GBM95_09045</name>
</gene>
<evidence type="ECO:0000256" key="2">
    <source>
        <dbReference type="ARBA" id="ARBA00009186"/>
    </source>
</evidence>
<feature type="transmembrane region" description="Helical" evidence="10">
    <location>
        <begin position="394"/>
        <end position="413"/>
    </location>
</feature>
<evidence type="ECO:0000313" key="14">
    <source>
        <dbReference type="Proteomes" id="UP000430564"/>
    </source>
</evidence>
<dbReference type="NCBIfam" id="NF007691">
    <property type="entry name" value="PRK10369.1"/>
    <property type="match status" value="1"/>
</dbReference>
<comment type="similarity">
    <text evidence="2">Belongs to the CcmF/CycK/Ccl1/NrfE/CcsA family.</text>
</comment>
<dbReference type="GO" id="GO:0005886">
    <property type="term" value="C:plasma membrane"/>
    <property type="evidence" value="ECO:0007669"/>
    <property type="project" value="UniProtKB-SubCell"/>
</dbReference>
<evidence type="ECO:0000256" key="8">
    <source>
        <dbReference type="ARBA" id="ARBA00023136"/>
    </source>
</evidence>
<feature type="transmembrane region" description="Helical" evidence="10">
    <location>
        <begin position="96"/>
        <end position="114"/>
    </location>
</feature>
<keyword evidence="4" id="KW-0997">Cell inner membrane</keyword>
<feature type="transmembrane region" description="Helical" evidence="10">
    <location>
        <begin position="449"/>
        <end position="469"/>
    </location>
</feature>